<accession>A0A3S5ACE5</accession>
<feature type="compositionally biased region" description="Polar residues" evidence="1">
    <location>
        <begin position="268"/>
        <end position="278"/>
    </location>
</feature>
<comment type="caution">
    <text evidence="2">The sequence shown here is derived from an EMBL/GenBank/DDBJ whole genome shotgun (WGS) entry which is preliminary data.</text>
</comment>
<sequence length="424" mass="45686">MQNEIFKAVCACVPPNVSSSLRSVSIVAPGVAEPVKNTVAQCLTSSFASLTEPFGSLKAPLVQRVSDQPSETIITGSTVASVAGVALTVDKMAIKKPDNQPAGECNISSSREKNSQDPMTELAFHLHLVTKMTPSVSFAESRSSTEDLRFCLLSQSGIQTVLKALRSPLIKELLLLEEGLAQMTNAQAYFFQLSRVEASQANDRPTLSLAQLAYWSGLVDTLSCLAASLIHRLSIMVSICREEHRHHPSLYTVGRHHSHHHRRPSGVSIETTKQSISAHSPDCSAPSTSAAATHFSDSNETMKTTLAASSCSPSTSPKVKSSFQSSSPIFSSTSTTTTSVPARTEVINGALKPTIDSTIIIGQTPTNTISSNRTRQTRSLGSKSLTTKVVASRRQRIQLKKYLLTKVGFSSALFYSYHHLNVVL</sequence>
<evidence type="ECO:0000313" key="3">
    <source>
        <dbReference type="Proteomes" id="UP000784294"/>
    </source>
</evidence>
<feature type="region of interest" description="Disordered" evidence="1">
    <location>
        <begin position="306"/>
        <end position="338"/>
    </location>
</feature>
<dbReference type="EMBL" id="CAAALY010015775">
    <property type="protein sequence ID" value="VEL12768.1"/>
    <property type="molecule type" value="Genomic_DNA"/>
</dbReference>
<reference evidence="2" key="1">
    <citation type="submission" date="2018-11" db="EMBL/GenBank/DDBJ databases">
        <authorList>
            <consortium name="Pathogen Informatics"/>
        </authorList>
    </citation>
    <scope>NUCLEOTIDE SEQUENCE</scope>
</reference>
<gene>
    <name evidence="2" type="ORF">PXEA_LOCUS6208</name>
</gene>
<proteinExistence type="predicted"/>
<feature type="region of interest" description="Disordered" evidence="1">
    <location>
        <begin position="251"/>
        <end position="291"/>
    </location>
</feature>
<evidence type="ECO:0000256" key="1">
    <source>
        <dbReference type="SAM" id="MobiDB-lite"/>
    </source>
</evidence>
<keyword evidence="3" id="KW-1185">Reference proteome</keyword>
<dbReference type="Proteomes" id="UP000784294">
    <property type="component" value="Unassembled WGS sequence"/>
</dbReference>
<protein>
    <submittedName>
        <fullName evidence="2">Uncharacterized protein</fullName>
    </submittedName>
</protein>
<feature type="compositionally biased region" description="Basic residues" evidence="1">
    <location>
        <begin position="251"/>
        <end position="264"/>
    </location>
</feature>
<feature type="compositionally biased region" description="Low complexity" evidence="1">
    <location>
        <begin position="314"/>
        <end position="338"/>
    </location>
</feature>
<organism evidence="2 3">
    <name type="scientific">Protopolystoma xenopodis</name>
    <dbReference type="NCBI Taxonomy" id="117903"/>
    <lineage>
        <taxon>Eukaryota</taxon>
        <taxon>Metazoa</taxon>
        <taxon>Spiralia</taxon>
        <taxon>Lophotrochozoa</taxon>
        <taxon>Platyhelminthes</taxon>
        <taxon>Monogenea</taxon>
        <taxon>Polyopisthocotylea</taxon>
        <taxon>Polystomatidea</taxon>
        <taxon>Polystomatidae</taxon>
        <taxon>Protopolystoma</taxon>
    </lineage>
</organism>
<evidence type="ECO:0000313" key="2">
    <source>
        <dbReference type="EMBL" id="VEL12768.1"/>
    </source>
</evidence>
<name>A0A3S5ACE5_9PLAT</name>
<dbReference type="AlphaFoldDB" id="A0A3S5ACE5"/>